<gene>
    <name evidence="1" type="ORF">O0554_26185</name>
    <name evidence="2" type="ORF">O0554_26830</name>
</gene>
<dbReference type="RefSeq" id="WP_258435015.1">
    <property type="nucleotide sequence ID" value="NZ_JANSGW010000069.1"/>
</dbReference>
<sequence length="121" mass="13425">MPLVPMNNKITVYPALLDDEGNPKTDEWDRPVYGGPFSLRCRIQEKTKLVRAQTNQGGVHGVTSQEVVSSAQVLCDRLAPIGDQDRIEFTDELGRVHQYSPLAIEIKRNIGGKPILTEVAL</sequence>
<proteinExistence type="predicted"/>
<reference evidence="2" key="1">
    <citation type="submission" date="2022-09" db="EMBL/GenBank/DDBJ databases">
        <title>Genome analysis and characterization of larvicidal activity of Brevibacillus strains.</title>
        <authorList>
            <person name="Patrusheva E.V."/>
            <person name="Izotova A.O."/>
            <person name="Toshchakov S.V."/>
            <person name="Sineoky S.P."/>
        </authorList>
    </citation>
    <scope>NUCLEOTIDE SEQUENCE</scope>
    <source>
        <strain evidence="2">VKPM_B-13247</strain>
    </source>
</reference>
<organism evidence="2 3">
    <name type="scientific">Brevibacillus laterosporus</name>
    <name type="common">Bacillus laterosporus</name>
    <dbReference type="NCBI Taxonomy" id="1465"/>
    <lineage>
        <taxon>Bacteria</taxon>
        <taxon>Bacillati</taxon>
        <taxon>Bacillota</taxon>
        <taxon>Bacilli</taxon>
        <taxon>Bacillales</taxon>
        <taxon>Paenibacillaceae</taxon>
        <taxon>Brevibacillus</taxon>
    </lineage>
</organism>
<dbReference type="AlphaFoldDB" id="A0AAP3GDH2"/>
<dbReference type="EMBL" id="JAPTNE010000085">
    <property type="protein sequence ID" value="MCZ0810450.1"/>
    <property type="molecule type" value="Genomic_DNA"/>
</dbReference>
<protein>
    <submittedName>
        <fullName evidence="2">Uncharacterized protein</fullName>
    </submittedName>
</protein>
<dbReference type="Proteomes" id="UP001077662">
    <property type="component" value="Unassembled WGS sequence"/>
</dbReference>
<accession>A0AAP3GDH2</accession>
<dbReference type="EMBL" id="JAPTNE010000069">
    <property type="protein sequence ID" value="MCZ0810323.1"/>
    <property type="molecule type" value="Genomic_DNA"/>
</dbReference>
<evidence type="ECO:0000313" key="3">
    <source>
        <dbReference type="Proteomes" id="UP001077662"/>
    </source>
</evidence>
<evidence type="ECO:0000313" key="1">
    <source>
        <dbReference type="EMBL" id="MCZ0810323.1"/>
    </source>
</evidence>
<evidence type="ECO:0000313" key="2">
    <source>
        <dbReference type="EMBL" id="MCZ0810450.1"/>
    </source>
</evidence>
<comment type="caution">
    <text evidence="2">The sequence shown here is derived from an EMBL/GenBank/DDBJ whole genome shotgun (WGS) entry which is preliminary data.</text>
</comment>
<name>A0AAP3GDH2_BRELA</name>